<keyword evidence="3" id="KW-1185">Reference proteome</keyword>
<reference evidence="2 3" key="1">
    <citation type="submission" date="2022-05" db="EMBL/GenBank/DDBJ databases">
        <authorList>
            <consortium name="Genoscope - CEA"/>
            <person name="William W."/>
        </authorList>
    </citation>
    <scope>NUCLEOTIDE SEQUENCE [LARGE SCALE GENOMIC DNA]</scope>
</reference>
<evidence type="ECO:0000313" key="3">
    <source>
        <dbReference type="Proteomes" id="UP001159405"/>
    </source>
</evidence>
<proteinExistence type="predicted"/>
<accession>A0ABN8NTV6</accession>
<gene>
    <name evidence="2" type="ORF">PLOB_00027853</name>
</gene>
<evidence type="ECO:0000313" key="2">
    <source>
        <dbReference type="EMBL" id="CAH3120348.1"/>
    </source>
</evidence>
<protein>
    <submittedName>
        <fullName evidence="2">Uncharacterized protein</fullName>
    </submittedName>
</protein>
<evidence type="ECO:0000256" key="1">
    <source>
        <dbReference type="SAM" id="MobiDB-lite"/>
    </source>
</evidence>
<sequence length="289" mass="32168">MSFFLFHPRITSLRALASIRSSLYPRNGPLRTAVTKTLMKQNSCSCRPSRSWSLRLVRQFSSKTSGKSSPVSTAWRVLKFVFTGTGVLFWCIIVLGLGTGHLQISSDEVSSDHDPALMAAIFQLDDKEFTRDFTEKGRPQAMREVSEEVTHKLAALSVVWSKLKSENAFLKKFGKNVNITGYKVQYGSPPEKSNNSKDELLTNGGPEDNFNSNVLKYSRDEWNVTVYIEGSESSGLVTVGFHKVNNNSTIWIPVSLLVETMPSSGVKVCEVSAPLPNGLTKFSRLFRDD</sequence>
<organism evidence="2 3">
    <name type="scientific">Porites lobata</name>
    <dbReference type="NCBI Taxonomy" id="104759"/>
    <lineage>
        <taxon>Eukaryota</taxon>
        <taxon>Metazoa</taxon>
        <taxon>Cnidaria</taxon>
        <taxon>Anthozoa</taxon>
        <taxon>Hexacorallia</taxon>
        <taxon>Scleractinia</taxon>
        <taxon>Fungiina</taxon>
        <taxon>Poritidae</taxon>
        <taxon>Porites</taxon>
    </lineage>
</organism>
<dbReference type="EMBL" id="CALNXK010000034">
    <property type="protein sequence ID" value="CAH3120348.1"/>
    <property type="molecule type" value="Genomic_DNA"/>
</dbReference>
<feature type="region of interest" description="Disordered" evidence="1">
    <location>
        <begin position="185"/>
        <end position="205"/>
    </location>
</feature>
<dbReference type="Proteomes" id="UP001159405">
    <property type="component" value="Unassembled WGS sequence"/>
</dbReference>
<name>A0ABN8NTV6_9CNID</name>
<comment type="caution">
    <text evidence="2">The sequence shown here is derived from an EMBL/GenBank/DDBJ whole genome shotgun (WGS) entry which is preliminary data.</text>
</comment>